<evidence type="ECO:0000259" key="1">
    <source>
        <dbReference type="Pfam" id="PF09992"/>
    </source>
</evidence>
<evidence type="ECO:0000313" key="2">
    <source>
        <dbReference type="EMBL" id="PID58943.1"/>
    </source>
</evidence>
<protein>
    <recommendedName>
        <fullName evidence="1">Phosphodiester glycosidase domain-containing protein</fullName>
    </recommendedName>
</protein>
<dbReference type="Proteomes" id="UP000229740">
    <property type="component" value="Unassembled WGS sequence"/>
</dbReference>
<dbReference type="AlphaFoldDB" id="A0A2G6EA29"/>
<dbReference type="Pfam" id="PF09992">
    <property type="entry name" value="NAGPA"/>
    <property type="match status" value="1"/>
</dbReference>
<comment type="caution">
    <text evidence="2">The sequence shown here is derived from an EMBL/GenBank/DDBJ whole genome shotgun (WGS) entry which is preliminary data.</text>
</comment>
<feature type="domain" description="Phosphodiester glycosidase" evidence="1">
    <location>
        <begin position="115"/>
        <end position="296"/>
    </location>
</feature>
<accession>A0A2G6EA29</accession>
<organism evidence="2 3">
    <name type="scientific">candidate division KSB3 bacterium</name>
    <dbReference type="NCBI Taxonomy" id="2044937"/>
    <lineage>
        <taxon>Bacteria</taxon>
        <taxon>candidate division KSB3</taxon>
    </lineage>
</organism>
<gene>
    <name evidence="2" type="ORF">CSB45_02795</name>
</gene>
<sequence>MTFWVRYKLWVLKEADGMRTLLRGTLFVALLHVCCVSGGSAVVQEPVSRMVNRWQQLEAGLEFGAFPALQRSETGDSVIRVLRIDPEFFELHLMNASAGDSHRRLSTREWCRRYNLVAAINASMYQTDYRTSVSLMRSTRHVNNPTVTQDKAILAFDRHRSTVPRVKIIDRQCEPFHEWDNAYGSFVQSIRMISCKGRNVWRQQPDKKWSTAVIAVDREGKVLFIHVRSIYSTHDVIENLQQLPLNISRAMYVEGGREAQLYIHSGQFERELVGSHGNSAFSLSRGAPPVPNVIGLRRRSQATTP</sequence>
<dbReference type="InterPro" id="IPR018711">
    <property type="entry name" value="NAGPA"/>
</dbReference>
<reference evidence="2 3" key="1">
    <citation type="submission" date="2017-10" db="EMBL/GenBank/DDBJ databases">
        <title>Novel microbial diversity and functional potential in the marine mammal oral microbiome.</title>
        <authorList>
            <person name="Dudek N.K."/>
            <person name="Sun C.L."/>
            <person name="Burstein D."/>
            <person name="Kantor R.S."/>
            <person name="Aliaga Goltsman D.S."/>
            <person name="Bik E.M."/>
            <person name="Thomas B.C."/>
            <person name="Banfield J.F."/>
            <person name="Relman D.A."/>
        </authorList>
    </citation>
    <scope>NUCLEOTIDE SEQUENCE [LARGE SCALE GENOMIC DNA]</scope>
    <source>
        <strain evidence="2">DOLZORAL124_49_17</strain>
    </source>
</reference>
<proteinExistence type="predicted"/>
<name>A0A2G6EA29_9BACT</name>
<dbReference type="EMBL" id="PDPS01000021">
    <property type="protein sequence ID" value="PID58943.1"/>
    <property type="molecule type" value="Genomic_DNA"/>
</dbReference>
<evidence type="ECO:0000313" key="3">
    <source>
        <dbReference type="Proteomes" id="UP000229740"/>
    </source>
</evidence>